<dbReference type="CDD" id="cd07061">
    <property type="entry name" value="HP_HAP_like"/>
    <property type="match status" value="1"/>
</dbReference>
<dbReference type="HOGENOM" id="CLU_706151_0_0_1"/>
<dbReference type="Proteomes" id="UP000030655">
    <property type="component" value="Unassembled WGS sequence"/>
</dbReference>
<evidence type="ECO:0000256" key="1">
    <source>
        <dbReference type="ARBA" id="ARBA00005375"/>
    </source>
</evidence>
<dbReference type="Pfam" id="PF00328">
    <property type="entry name" value="His_Phos_2"/>
    <property type="match status" value="1"/>
</dbReference>
<accession>A0A059F0D7</accession>
<protein>
    <recommendedName>
        <fullName evidence="5">Histidine acid phosphatase</fullName>
    </recommendedName>
</protein>
<proteinExistence type="inferred from homology"/>
<dbReference type="SUPFAM" id="SSF53254">
    <property type="entry name" value="Phosphoglycerate mutase-like"/>
    <property type="match status" value="1"/>
</dbReference>
<keyword evidence="2" id="KW-0378">Hydrolase</keyword>
<evidence type="ECO:0008006" key="5">
    <source>
        <dbReference type="Google" id="ProtNLM"/>
    </source>
</evidence>
<organism evidence="3 4">
    <name type="scientific">Anncaliia algerae PRA339</name>
    <dbReference type="NCBI Taxonomy" id="1288291"/>
    <lineage>
        <taxon>Eukaryota</taxon>
        <taxon>Fungi</taxon>
        <taxon>Fungi incertae sedis</taxon>
        <taxon>Microsporidia</taxon>
        <taxon>Tubulinosematoidea</taxon>
        <taxon>Tubulinosematidae</taxon>
        <taxon>Anncaliia</taxon>
    </lineage>
</organism>
<evidence type="ECO:0000313" key="3">
    <source>
        <dbReference type="EMBL" id="KCZ80768.1"/>
    </source>
</evidence>
<gene>
    <name evidence="3" type="ORF">H312_01826</name>
</gene>
<sequence>MLIKFIILKEIISERNDDTFKVLSTEKSLLEYQKYCNPIYKDRETPNKFKLEKVILIHRHGDRTPMTMYKSKWEEENCWHCRFNEKEKTVYDCKETQCADGDLTLKGLEQMKKLGMYIKRNYYELLDKEVDDIDIYVSLFSRTWSSAYGVINGIKPTETITNIKKAQDFSLYPYDNCPSRNNLIRLQTSSYFDSLRTNNQKLQPEKMADNYFTHICNDIKINCNLLECDSKKIKEYLSASNNTWQEQAELIEKNEKIVKIDFGLLSKKIMELFANKTKIHIFSAHDNTITSVLAGFGAGIYEKPPYASAIFIERLSKDNSIFYRLLYNGNQVKTILNSDDFCIKEKDFNQYLKLLSIKYEDFKELCTEQEEFY</sequence>
<dbReference type="Gene3D" id="3.40.50.1240">
    <property type="entry name" value="Phosphoglycerate mutase-like"/>
    <property type="match status" value="1"/>
</dbReference>
<dbReference type="PANTHER" id="PTHR11567:SF110">
    <property type="entry name" value="2-PHOSPHOXYLOSE PHOSPHATASE 1"/>
    <property type="match status" value="1"/>
</dbReference>
<evidence type="ECO:0000313" key="4">
    <source>
        <dbReference type="Proteomes" id="UP000030655"/>
    </source>
</evidence>
<dbReference type="InterPro" id="IPR050645">
    <property type="entry name" value="Histidine_acid_phosphatase"/>
</dbReference>
<dbReference type="VEuPathDB" id="MicrosporidiaDB:H312_01826"/>
<dbReference type="InterPro" id="IPR029033">
    <property type="entry name" value="His_PPase_superfam"/>
</dbReference>
<dbReference type="GO" id="GO:0016791">
    <property type="term" value="F:phosphatase activity"/>
    <property type="evidence" value="ECO:0007669"/>
    <property type="project" value="TreeGrafter"/>
</dbReference>
<dbReference type="InterPro" id="IPR000560">
    <property type="entry name" value="His_Pase_clade-2"/>
</dbReference>
<evidence type="ECO:0000256" key="2">
    <source>
        <dbReference type="ARBA" id="ARBA00022801"/>
    </source>
</evidence>
<dbReference type="OrthoDB" id="10257284at2759"/>
<dbReference type="AlphaFoldDB" id="A0A059F0D7"/>
<reference evidence="4" key="1">
    <citation type="submission" date="2013-02" db="EMBL/GenBank/DDBJ databases">
        <authorList>
            <consortium name="The Broad Institute Genome Sequencing Platform"/>
            <person name="Cuomo C."/>
            <person name="Becnel J."/>
            <person name="Sanscrainte N."/>
            <person name="Walker B."/>
            <person name="Young S.K."/>
            <person name="Zeng Q."/>
            <person name="Gargeya S."/>
            <person name="Fitzgerald M."/>
            <person name="Haas B."/>
            <person name="Abouelleil A."/>
            <person name="Alvarado L."/>
            <person name="Arachchi H.M."/>
            <person name="Berlin A.M."/>
            <person name="Chapman S.B."/>
            <person name="Dewar J."/>
            <person name="Goldberg J."/>
            <person name="Griggs A."/>
            <person name="Gujja S."/>
            <person name="Hansen M."/>
            <person name="Howarth C."/>
            <person name="Imamovic A."/>
            <person name="Larimer J."/>
            <person name="McCowan C."/>
            <person name="Murphy C."/>
            <person name="Neiman D."/>
            <person name="Pearson M."/>
            <person name="Priest M."/>
            <person name="Roberts A."/>
            <person name="Saif S."/>
            <person name="Shea T."/>
            <person name="Sisk P."/>
            <person name="Sykes S."/>
            <person name="Wortman J."/>
            <person name="Nusbaum C."/>
            <person name="Birren B."/>
        </authorList>
    </citation>
    <scope>NUCLEOTIDE SEQUENCE [LARGE SCALE GENOMIC DNA]</scope>
    <source>
        <strain evidence="4">PRA339</strain>
    </source>
</reference>
<dbReference type="STRING" id="1288291.A0A059F0D7"/>
<name>A0A059F0D7_9MICR</name>
<reference evidence="3 4" key="2">
    <citation type="submission" date="2014-03" db="EMBL/GenBank/DDBJ databases">
        <title>The Genome Sequence of Anncaliia algerae insect isolate PRA339.</title>
        <authorList>
            <consortium name="The Broad Institute Genome Sequencing Platform"/>
            <consortium name="The Broad Institute Genome Sequencing Center for Infectious Disease"/>
            <person name="Cuomo C."/>
            <person name="Becnel J."/>
            <person name="Sanscrainte N."/>
            <person name="Walker B."/>
            <person name="Young S.K."/>
            <person name="Zeng Q."/>
            <person name="Gargeya S."/>
            <person name="Fitzgerald M."/>
            <person name="Haas B."/>
            <person name="Abouelleil A."/>
            <person name="Alvarado L."/>
            <person name="Arachchi H.M."/>
            <person name="Berlin A.M."/>
            <person name="Chapman S.B."/>
            <person name="Dewar J."/>
            <person name="Goldberg J."/>
            <person name="Griggs A."/>
            <person name="Gujja S."/>
            <person name="Hansen M."/>
            <person name="Howarth C."/>
            <person name="Imamovic A."/>
            <person name="Larimer J."/>
            <person name="McCowan C."/>
            <person name="Murphy C."/>
            <person name="Neiman D."/>
            <person name="Pearson M."/>
            <person name="Priest M."/>
            <person name="Roberts A."/>
            <person name="Saif S."/>
            <person name="Shea T."/>
            <person name="Sisk P."/>
            <person name="Sykes S."/>
            <person name="Wortman J."/>
            <person name="Nusbaum C."/>
            <person name="Birren B."/>
        </authorList>
    </citation>
    <scope>NUCLEOTIDE SEQUENCE [LARGE SCALE GENOMIC DNA]</scope>
    <source>
        <strain evidence="3 4">PRA339</strain>
    </source>
</reference>
<dbReference type="PROSITE" id="PS00616">
    <property type="entry name" value="HIS_ACID_PHOSPHAT_1"/>
    <property type="match status" value="1"/>
</dbReference>
<dbReference type="InterPro" id="IPR033379">
    <property type="entry name" value="Acid_Pase_AS"/>
</dbReference>
<comment type="similarity">
    <text evidence="1">Belongs to the histidine acid phosphatase family.</text>
</comment>
<keyword evidence="4" id="KW-1185">Reference proteome</keyword>
<dbReference type="PANTHER" id="PTHR11567">
    <property type="entry name" value="ACID PHOSPHATASE-RELATED"/>
    <property type="match status" value="1"/>
</dbReference>
<dbReference type="EMBL" id="KK365163">
    <property type="protein sequence ID" value="KCZ80768.1"/>
    <property type="molecule type" value="Genomic_DNA"/>
</dbReference>